<evidence type="ECO:0000256" key="7">
    <source>
        <dbReference type="RuleBase" id="RU000488"/>
    </source>
</evidence>
<evidence type="ECO:0000313" key="10">
    <source>
        <dbReference type="Proteomes" id="UP000001396"/>
    </source>
</evidence>
<dbReference type="Proteomes" id="UP000001396">
    <property type="component" value="Unassembled WGS sequence"/>
</dbReference>
<dbReference type="GO" id="GO:0055085">
    <property type="term" value="P:transmembrane transport"/>
    <property type="evidence" value="ECO:0007669"/>
    <property type="project" value="InterPro"/>
</dbReference>
<dbReference type="PANTHER" id="PTHR46080">
    <property type="entry name" value="MITOCHONDRIAL SUBSTRATE CARRIER FAMILY PROTEIN J"/>
    <property type="match status" value="1"/>
</dbReference>
<dbReference type="AlphaFoldDB" id="D3BJ50"/>
<dbReference type="PRINTS" id="PR00926">
    <property type="entry name" value="MITOCARRIER"/>
</dbReference>
<name>D3BJ50_HETP5</name>
<keyword evidence="10" id="KW-1185">Reference proteome</keyword>
<evidence type="ECO:0000256" key="1">
    <source>
        <dbReference type="ARBA" id="ARBA00004141"/>
    </source>
</evidence>
<feature type="repeat" description="Solcar" evidence="6">
    <location>
        <begin position="68"/>
        <end position="156"/>
    </location>
</feature>
<dbReference type="RefSeq" id="XP_020430058.1">
    <property type="nucleotide sequence ID" value="XM_020579383.1"/>
</dbReference>
<evidence type="ECO:0000256" key="3">
    <source>
        <dbReference type="ARBA" id="ARBA00022692"/>
    </source>
</evidence>
<protein>
    <submittedName>
        <fullName evidence="9">Mitochondrial substrate carrier family protein</fullName>
    </submittedName>
</protein>
<feature type="repeat" description="Solcar" evidence="6">
    <location>
        <begin position="162"/>
        <end position="248"/>
    </location>
</feature>
<comment type="similarity">
    <text evidence="7">Belongs to the mitochondrial carrier (TC 2.A.29) family.</text>
</comment>
<evidence type="ECO:0000256" key="2">
    <source>
        <dbReference type="ARBA" id="ARBA00022448"/>
    </source>
</evidence>
<feature type="compositionally biased region" description="Low complexity" evidence="8">
    <location>
        <begin position="30"/>
        <end position="54"/>
    </location>
</feature>
<proteinExistence type="inferred from homology"/>
<feature type="compositionally biased region" description="Basic and acidic residues" evidence="8">
    <location>
        <begin position="1"/>
        <end position="23"/>
    </location>
</feature>
<comment type="caution">
    <text evidence="9">The sequence shown here is derived from an EMBL/GenBank/DDBJ whole genome shotgun (WGS) entry which is preliminary data.</text>
</comment>
<keyword evidence="5 6" id="KW-0472">Membrane</keyword>
<dbReference type="GO" id="GO:0016020">
    <property type="term" value="C:membrane"/>
    <property type="evidence" value="ECO:0007669"/>
    <property type="project" value="UniProtKB-SubCell"/>
</dbReference>
<organism evidence="9 10">
    <name type="scientific">Heterostelium pallidum (strain ATCC 26659 / Pp 5 / PN500)</name>
    <name type="common">Cellular slime mold</name>
    <name type="synonym">Polysphondylium pallidum</name>
    <dbReference type="NCBI Taxonomy" id="670386"/>
    <lineage>
        <taxon>Eukaryota</taxon>
        <taxon>Amoebozoa</taxon>
        <taxon>Evosea</taxon>
        <taxon>Eumycetozoa</taxon>
        <taxon>Dictyostelia</taxon>
        <taxon>Acytosteliales</taxon>
        <taxon>Acytosteliaceae</taxon>
        <taxon>Heterostelium</taxon>
    </lineage>
</organism>
<evidence type="ECO:0000256" key="8">
    <source>
        <dbReference type="SAM" id="MobiDB-lite"/>
    </source>
</evidence>
<evidence type="ECO:0000313" key="9">
    <source>
        <dbReference type="EMBL" id="EFA77930.1"/>
    </source>
</evidence>
<dbReference type="Pfam" id="PF00153">
    <property type="entry name" value="Mito_carr"/>
    <property type="match status" value="3"/>
</dbReference>
<dbReference type="InterPro" id="IPR018108">
    <property type="entry name" value="MCP_transmembrane"/>
</dbReference>
<gene>
    <name evidence="9" type="primary">mcfJ</name>
    <name evidence="9" type="ORF">PPL_08575</name>
</gene>
<keyword evidence="2 7" id="KW-0813">Transport</keyword>
<feature type="region of interest" description="Disordered" evidence="8">
    <location>
        <begin position="1"/>
        <end position="57"/>
    </location>
</feature>
<keyword evidence="4" id="KW-0677">Repeat</keyword>
<dbReference type="PANTHER" id="PTHR46080:SF18">
    <property type="entry name" value="MITOCHONDRIAL SUBSTRATE CARRIER FAMILY PROTEIN J"/>
    <property type="match status" value="1"/>
</dbReference>
<keyword evidence="3 6" id="KW-0812">Transmembrane</keyword>
<dbReference type="InParanoid" id="D3BJ50"/>
<dbReference type="SUPFAM" id="SSF103506">
    <property type="entry name" value="Mitochondrial carrier"/>
    <property type="match status" value="1"/>
</dbReference>
<dbReference type="PROSITE" id="PS50920">
    <property type="entry name" value="SOLCAR"/>
    <property type="match status" value="3"/>
</dbReference>
<feature type="repeat" description="Solcar" evidence="6">
    <location>
        <begin position="283"/>
        <end position="388"/>
    </location>
</feature>
<reference evidence="9 10" key="1">
    <citation type="journal article" date="2011" name="Genome Res.">
        <title>Phylogeny-wide analysis of social amoeba genomes highlights ancient origins for complex intercellular communication.</title>
        <authorList>
            <person name="Heidel A.J."/>
            <person name="Lawal H.M."/>
            <person name="Felder M."/>
            <person name="Schilde C."/>
            <person name="Helps N.R."/>
            <person name="Tunggal B."/>
            <person name="Rivero F."/>
            <person name="John U."/>
            <person name="Schleicher M."/>
            <person name="Eichinger L."/>
            <person name="Platzer M."/>
            <person name="Noegel A.A."/>
            <person name="Schaap P."/>
            <person name="Gloeckner G."/>
        </authorList>
    </citation>
    <scope>NUCLEOTIDE SEQUENCE [LARGE SCALE GENOMIC DNA]</scope>
    <source>
        <strain evidence="10">ATCC 26659 / Pp 5 / PN500</strain>
    </source>
</reference>
<dbReference type="EMBL" id="ADBJ01000038">
    <property type="protein sequence ID" value="EFA77930.1"/>
    <property type="molecule type" value="Genomic_DNA"/>
</dbReference>
<evidence type="ECO:0000256" key="5">
    <source>
        <dbReference type="ARBA" id="ARBA00023136"/>
    </source>
</evidence>
<evidence type="ECO:0000256" key="6">
    <source>
        <dbReference type="PROSITE-ProRule" id="PRU00282"/>
    </source>
</evidence>
<dbReference type="Gene3D" id="1.50.40.10">
    <property type="entry name" value="Mitochondrial carrier domain"/>
    <property type="match status" value="1"/>
</dbReference>
<sequence length="391" mass="44151">MSSVSRHIDDQQQEQHHQHDINVNKHSSKQDNNNNNDNSNSSSNSNSGQQNKYKNAQKITWDDLDPKKYYFYNMLFGASIDGFMYPLDVVRTRLQVQGSSIIKQTFPVYTGTFNGMKNIYKYEGLRGFYKGFLPSEVGYLSSKIVYFGVYEQSKQYLNRSEFGAASSYLSGGIAELSNLVIWVPFDVTTQKCQIQGHLGETKSAWSIFRQTYEERGIRGLYRGFGATVVRNVPYSAVWWGSYENTKNYLHQLDIRGKLGLPARNSDHLAVAEQLDDSHLVENEDPIVHMLAGLTAAVISTTLSNPLDVAKTRLQTGSIAQFENHNQATANQPKTLSSFLKRSHFISVLVDTVKREGVRALWKGLVPSLLTSAPYSMISIIVYEEVKKLSLK</sequence>
<dbReference type="OMA" id="GATMIRN"/>
<comment type="subcellular location">
    <subcellularLocation>
        <location evidence="1">Membrane</location>
        <topology evidence="1">Multi-pass membrane protein</topology>
    </subcellularLocation>
</comment>
<dbReference type="InterPro" id="IPR023395">
    <property type="entry name" value="MCP_dom_sf"/>
</dbReference>
<evidence type="ECO:0000256" key="4">
    <source>
        <dbReference type="ARBA" id="ARBA00022737"/>
    </source>
</evidence>
<accession>D3BJ50</accession>
<dbReference type="GeneID" id="31364054"/>
<dbReference type="FunCoup" id="D3BJ50">
    <property type="interactions" value="8"/>
</dbReference>
<dbReference type="InterPro" id="IPR002067">
    <property type="entry name" value="MCP"/>
</dbReference>